<dbReference type="Pfam" id="PF04122">
    <property type="entry name" value="CW_binding_2"/>
    <property type="match status" value="3"/>
</dbReference>
<dbReference type="Gene3D" id="3.40.50.12090">
    <property type="match status" value="2"/>
</dbReference>
<evidence type="ECO:0000259" key="2">
    <source>
        <dbReference type="Pfam" id="PF02638"/>
    </source>
</evidence>
<dbReference type="InterPro" id="IPR052177">
    <property type="entry name" value="Divisome_Glycosyl_Hydrolase"/>
</dbReference>
<dbReference type="PANTHER" id="PTHR43405:SF1">
    <property type="entry name" value="GLYCOSYL HYDROLASE DIGH"/>
    <property type="match status" value="1"/>
</dbReference>
<feature type="domain" description="Glycosyl hydrolase-like 10" evidence="2">
    <location>
        <begin position="32"/>
        <end position="336"/>
    </location>
</feature>
<dbReference type="Gene3D" id="3.20.20.80">
    <property type="entry name" value="Glycosidases"/>
    <property type="match status" value="1"/>
</dbReference>
<dbReference type="InterPro" id="IPR007253">
    <property type="entry name" value="Cell_wall-bd_2"/>
</dbReference>
<evidence type="ECO:0000256" key="1">
    <source>
        <dbReference type="ARBA" id="ARBA00022729"/>
    </source>
</evidence>
<protein>
    <submittedName>
        <fullName evidence="3">Uncharacterized lipoprotein YddW, UPF0748 family</fullName>
    </submittedName>
</protein>
<accession>A0A1H0VY74</accession>
<dbReference type="Pfam" id="PF02638">
    <property type="entry name" value="GHL10"/>
    <property type="match status" value="1"/>
</dbReference>
<dbReference type="RefSeq" id="WP_089973500.1">
    <property type="nucleotide sequence ID" value="NZ_FNJM01000022.1"/>
</dbReference>
<dbReference type="STRING" id="94869.SAMN04488529_12222"/>
<proteinExistence type="predicted"/>
<organism evidence="3 4">
    <name type="scientific">Clostridium gasigenes</name>
    <dbReference type="NCBI Taxonomy" id="94869"/>
    <lineage>
        <taxon>Bacteria</taxon>
        <taxon>Bacillati</taxon>
        <taxon>Bacillota</taxon>
        <taxon>Clostridia</taxon>
        <taxon>Eubacteriales</taxon>
        <taxon>Clostridiaceae</taxon>
        <taxon>Clostridium</taxon>
    </lineage>
</organism>
<dbReference type="InterPro" id="IPR017853">
    <property type="entry name" value="GH"/>
</dbReference>
<gene>
    <name evidence="3" type="ORF">SAMN04488529_12222</name>
</gene>
<keyword evidence="3" id="KW-0449">Lipoprotein</keyword>
<name>A0A1H0VY74_9CLOT</name>
<dbReference type="AlphaFoldDB" id="A0A1H0VY74"/>
<keyword evidence="1" id="KW-0732">Signal</keyword>
<keyword evidence="4" id="KW-1185">Reference proteome</keyword>
<dbReference type="OrthoDB" id="43070at2"/>
<dbReference type="SUPFAM" id="SSF51445">
    <property type="entry name" value="(Trans)glycosidases"/>
    <property type="match status" value="1"/>
</dbReference>
<sequence>MKKIISKILCMAIVLVIGIQGKEAKAILNEDMQGVWITTVYNKDWPSVGSRNNVQLQKQEFIDILNNVKAIGLNTVVVQVRPEGDALYKSNINPWSKVLTGVQGKDPGYDPLSFIVEEAHNRGIKVHAWLNPYRITTSGTDANVLSSNHFARKNPQTVMSDGKGLYYNPGLPEVRQHIVDTVDEIVRNYNVDGIHFDDYFYPGQNINDDNAYSQYSKGLDRADFRRRSVNEMVQAVHGRIKSIKSNVEFGISPRGVWKNESSDSTGSQTNGSGQSYYDIYGDTRTWIKNNWIDYVAPQIYWEIGSKPADYAKLIPWWSNEVNGTNVKLYIGQGIYKPMVARGIESQVNLNRQYSNVKGSIYYNYSDIKNNVEGVRTKITNLQMVPVDSLIGSDRYDTASKLSQSQYNKTDTVIIVNGLALADGLAATPLATNLKAPILLTQTSEIPQQSRNEIKRLSATKAIIVGGNTIISKDVENQLSSLGIKTVERLGGLDRYLTSLEIAKYIDTNLYDVKNIVVSNGYGEADALSIAAVAGRDNMPIVLTGKNTFNGDVYNWLRGEELDNAYIVGGTTVLENEILNRMNDITAKDISQNRLGGADRFATNAMVIERFYGNTLDKVYASKGYQLVDSLTAGPIAALNGAPVVLCSDDLTTIQKNVLNQKKARIIIQAGGGISPTTINSLKTSLK</sequence>
<evidence type="ECO:0000313" key="4">
    <source>
        <dbReference type="Proteomes" id="UP000198597"/>
    </source>
</evidence>
<reference evidence="3 4" key="1">
    <citation type="submission" date="2016-10" db="EMBL/GenBank/DDBJ databases">
        <authorList>
            <person name="de Groot N.N."/>
        </authorList>
    </citation>
    <scope>NUCLEOTIDE SEQUENCE [LARGE SCALE GENOMIC DNA]</scope>
    <source>
        <strain evidence="3 4">DSM 12272</strain>
    </source>
</reference>
<dbReference type="InterPro" id="IPR003790">
    <property type="entry name" value="GHL10"/>
</dbReference>
<evidence type="ECO:0000313" key="3">
    <source>
        <dbReference type="EMBL" id="SDP83442.1"/>
    </source>
</evidence>
<dbReference type="Proteomes" id="UP000198597">
    <property type="component" value="Unassembled WGS sequence"/>
</dbReference>
<dbReference type="PANTHER" id="PTHR43405">
    <property type="entry name" value="GLYCOSYL HYDROLASE DIGH"/>
    <property type="match status" value="1"/>
</dbReference>
<dbReference type="EMBL" id="FNJM01000022">
    <property type="protein sequence ID" value="SDP83442.1"/>
    <property type="molecule type" value="Genomic_DNA"/>
</dbReference>